<sequence length="787" mass="89918">MGKDLVSSDQTTVQIQDNNPGCMWGMLQILDYHRWRVKKVFPHKRRRHATYKRKPILYNQHEDQQHGVTEAEPLLVGQPSKKLHAAGKSSPKNRKKEPRTEKEFNNENSKGNSSMDYSKKNQASREYALHLEKDGKTTEAALNHKPMETNKHNRDISNKFEKHTDVFELLRVEKDLLLKFLRDIDFGGKKVQQASHINARLKKSGSFPLASTSQMRNISSRSLKHKQNEIWAFPKGEKLHAGTQESNMLVSSSVKDTSYEKSMPLASDLGVDSAMKQKAIISSGPSQGSNHKGWNQVVLHQFKVIKQKIKHVLVEFRKSGYQTTSAEAIHRRASPEYSIIKNEEEISQSLEDGVVQQFKRSKSSNETRASDYDSNKHDARLMRRTSSLNESLDRYTQLFEKSFSKDTKWQSSKSKSLKLTNEDKNHKNGHAPRFSRSNLSMPNLETLGFILQDALFDTNDIGTTVEAYNRVHRKSVSLPLKIDKSLDHFKEAEIVETVEGSNRDVNPSLLSDMIMEKIEEIDEEVTCDQKEEMHEPAVGDGSFPQEKEEMNNMTTNLSKEVMATLGTSFEDNKTGNAEGTELNSLGSTLDELETDLSYKGNVYHSLPDSSSDRNASVTAEDTDNTSNFKYVKNVLEFSGFLGNEHTQKRYTVDQPLKPSIFQDLDATLCHEIEPSEETISHQLLFNLVNEVLLEIYGRSPTYFPRPFSFNPRFHPMPKGNYLLDEVWNSVNSYLTLRPELDQTLEDVIGRDLAKGKGWMILQEEEEYVALELEEMIMDDLLDEFIFS</sequence>
<evidence type="ECO:0000313" key="3">
    <source>
        <dbReference type="EMBL" id="KRH10264.1"/>
    </source>
</evidence>
<accession>A0A0R0G4S4</accession>
<name>A0A0R0G4S4_SOYBN</name>
<feature type="domain" description="DUF4378" evidence="2">
    <location>
        <begin position="628"/>
        <end position="783"/>
    </location>
</feature>
<dbReference type="OMA" id="CMGGIFN"/>
<reference evidence="3" key="3">
    <citation type="submission" date="2018-07" db="EMBL/GenBank/DDBJ databases">
        <title>WGS assembly of Glycine max.</title>
        <authorList>
            <person name="Schmutz J."/>
            <person name="Cannon S."/>
            <person name="Schlueter J."/>
            <person name="Ma J."/>
            <person name="Mitros T."/>
            <person name="Nelson W."/>
            <person name="Hyten D."/>
            <person name="Song Q."/>
            <person name="Thelen J."/>
            <person name="Cheng J."/>
            <person name="Xu D."/>
            <person name="Hellsten U."/>
            <person name="May G."/>
            <person name="Yu Y."/>
            <person name="Sakurai T."/>
            <person name="Umezawa T."/>
            <person name="Bhattacharyya M."/>
            <person name="Sandhu D."/>
            <person name="Valliyodan B."/>
            <person name="Lindquist E."/>
            <person name="Peto M."/>
            <person name="Grant D."/>
            <person name="Shu S."/>
            <person name="Goodstein D."/>
            <person name="Barry K."/>
            <person name="Futrell-Griggs M."/>
            <person name="Abernathy B."/>
            <person name="Du J."/>
            <person name="Tian Z."/>
            <person name="Zhu L."/>
            <person name="Gill N."/>
            <person name="Joshi T."/>
            <person name="Libault M."/>
            <person name="Sethuraman A."/>
            <person name="Zhang X."/>
            <person name="Shinozaki K."/>
            <person name="Nguyen H."/>
            <person name="Wing R."/>
            <person name="Cregan P."/>
            <person name="Specht J."/>
            <person name="Grimwood J."/>
            <person name="Rokhsar D."/>
            <person name="Stacey G."/>
            <person name="Shoemaker R."/>
            <person name="Jackson S."/>
        </authorList>
    </citation>
    <scope>NUCLEOTIDE SEQUENCE</scope>
    <source>
        <tissue evidence="3">Callus</tissue>
    </source>
</reference>
<dbReference type="Gramene" id="KRH10264">
    <property type="protein sequence ID" value="KRH10264"/>
    <property type="gene ID" value="GLYMA_15G038400"/>
</dbReference>
<feature type="compositionally biased region" description="Basic and acidic residues" evidence="1">
    <location>
        <begin position="363"/>
        <end position="381"/>
    </location>
</feature>
<feature type="region of interest" description="Disordered" evidence="1">
    <location>
        <begin position="78"/>
        <end position="122"/>
    </location>
</feature>
<gene>
    <name evidence="3" type="ORF">GLYMA_15G038400</name>
</gene>
<evidence type="ECO:0000259" key="2">
    <source>
        <dbReference type="Pfam" id="PF14309"/>
    </source>
</evidence>
<dbReference type="OrthoDB" id="758104at2759"/>
<feature type="region of interest" description="Disordered" evidence="1">
    <location>
        <begin position="414"/>
        <end position="437"/>
    </location>
</feature>
<dbReference type="InterPro" id="IPR044257">
    <property type="entry name" value="TRM32-like"/>
</dbReference>
<dbReference type="InterPro" id="IPR025486">
    <property type="entry name" value="DUF4378"/>
</dbReference>
<protein>
    <recommendedName>
        <fullName evidence="2">DUF4378 domain-containing protein</fullName>
    </recommendedName>
</protein>
<dbReference type="Gramene" id="KRH10263">
    <property type="protein sequence ID" value="KRH10263"/>
    <property type="gene ID" value="GLYMA_15G038400"/>
</dbReference>
<dbReference type="Proteomes" id="UP000008827">
    <property type="component" value="Chromosome 15"/>
</dbReference>
<evidence type="ECO:0000256" key="1">
    <source>
        <dbReference type="SAM" id="MobiDB-lite"/>
    </source>
</evidence>
<feature type="region of interest" description="Disordered" evidence="1">
    <location>
        <begin position="357"/>
        <end position="383"/>
    </location>
</feature>
<dbReference type="EnsemblPlants" id="KRH10263">
    <property type="protein sequence ID" value="KRH10263"/>
    <property type="gene ID" value="GLYMA_15G038400"/>
</dbReference>
<proteinExistence type="predicted"/>
<feature type="compositionally biased region" description="Polar residues" evidence="1">
    <location>
        <begin position="106"/>
        <end position="116"/>
    </location>
</feature>
<dbReference type="EnsemblPlants" id="KRH10264">
    <property type="protein sequence ID" value="KRH10264"/>
    <property type="gene ID" value="GLYMA_15G038400"/>
</dbReference>
<organism evidence="3">
    <name type="scientific">Glycine max</name>
    <name type="common">Soybean</name>
    <name type="synonym">Glycine hispida</name>
    <dbReference type="NCBI Taxonomy" id="3847"/>
    <lineage>
        <taxon>Eukaryota</taxon>
        <taxon>Viridiplantae</taxon>
        <taxon>Streptophyta</taxon>
        <taxon>Embryophyta</taxon>
        <taxon>Tracheophyta</taxon>
        <taxon>Spermatophyta</taxon>
        <taxon>Magnoliopsida</taxon>
        <taxon>eudicotyledons</taxon>
        <taxon>Gunneridae</taxon>
        <taxon>Pentapetalae</taxon>
        <taxon>rosids</taxon>
        <taxon>fabids</taxon>
        <taxon>Fabales</taxon>
        <taxon>Fabaceae</taxon>
        <taxon>Papilionoideae</taxon>
        <taxon>50 kb inversion clade</taxon>
        <taxon>NPAAA clade</taxon>
        <taxon>indigoferoid/millettioid clade</taxon>
        <taxon>Phaseoleae</taxon>
        <taxon>Glycine</taxon>
        <taxon>Glycine subgen. Soja</taxon>
    </lineage>
</organism>
<evidence type="ECO:0000313" key="4">
    <source>
        <dbReference type="EnsemblPlants" id="KRH10263"/>
    </source>
</evidence>
<dbReference type="PANTHER" id="PTHR47071">
    <property type="entry name" value="PROTEIN TRM32"/>
    <property type="match status" value="1"/>
</dbReference>
<dbReference type="KEGG" id="gmx:100784103"/>
<reference evidence="3 4" key="1">
    <citation type="journal article" date="2010" name="Nature">
        <title>Genome sequence of the palaeopolyploid soybean.</title>
        <authorList>
            <person name="Schmutz J."/>
            <person name="Cannon S.B."/>
            <person name="Schlueter J."/>
            <person name="Ma J."/>
            <person name="Mitros T."/>
            <person name="Nelson W."/>
            <person name="Hyten D.L."/>
            <person name="Song Q."/>
            <person name="Thelen J.J."/>
            <person name="Cheng J."/>
            <person name="Xu D."/>
            <person name="Hellsten U."/>
            <person name="May G.D."/>
            <person name="Yu Y."/>
            <person name="Sakurai T."/>
            <person name="Umezawa T."/>
            <person name="Bhattacharyya M.K."/>
            <person name="Sandhu D."/>
            <person name="Valliyodan B."/>
            <person name="Lindquist E."/>
            <person name="Peto M."/>
            <person name="Grant D."/>
            <person name="Shu S."/>
            <person name="Goodstein D."/>
            <person name="Barry K."/>
            <person name="Futrell-Griggs M."/>
            <person name="Abernathy B."/>
            <person name="Du J."/>
            <person name="Tian Z."/>
            <person name="Zhu L."/>
            <person name="Gill N."/>
            <person name="Joshi T."/>
            <person name="Libault M."/>
            <person name="Sethuraman A."/>
            <person name="Zhang X.-C."/>
            <person name="Shinozaki K."/>
            <person name="Nguyen H.T."/>
            <person name="Wing R.A."/>
            <person name="Cregan P."/>
            <person name="Specht J."/>
            <person name="Grimwood J."/>
            <person name="Rokhsar D."/>
            <person name="Stacey G."/>
            <person name="Shoemaker R.C."/>
            <person name="Jackson S.A."/>
        </authorList>
    </citation>
    <scope>NUCLEOTIDE SEQUENCE [LARGE SCALE GENOMIC DNA]</scope>
    <source>
        <strain evidence="4">cv. Williams 82</strain>
        <tissue evidence="3">Callus</tissue>
    </source>
</reference>
<feature type="compositionally biased region" description="Basic residues" evidence="1">
    <location>
        <begin position="81"/>
        <end position="97"/>
    </location>
</feature>
<dbReference type="PaxDb" id="3847-GLYMA15G04320.3"/>
<evidence type="ECO:0000313" key="5">
    <source>
        <dbReference type="Proteomes" id="UP000008827"/>
    </source>
</evidence>
<dbReference type="AlphaFoldDB" id="A0A0R0G4S4"/>
<dbReference type="ExpressionAtlas" id="A0A0R0G4S4">
    <property type="expression patterns" value="baseline and differential"/>
</dbReference>
<reference evidence="4" key="2">
    <citation type="submission" date="2018-02" db="UniProtKB">
        <authorList>
            <consortium name="EnsemblPlants"/>
        </authorList>
    </citation>
    <scope>IDENTIFICATION</scope>
    <source>
        <strain evidence="4">Williams 82</strain>
    </source>
</reference>
<dbReference type="EMBL" id="CM000848">
    <property type="protein sequence ID" value="KRH10263.1"/>
    <property type="molecule type" value="Genomic_DNA"/>
</dbReference>
<dbReference type="EMBL" id="CM000848">
    <property type="protein sequence ID" value="KRH10264.1"/>
    <property type="molecule type" value="Genomic_DNA"/>
</dbReference>
<keyword evidence="5" id="KW-1185">Reference proteome</keyword>
<dbReference type="PANTHER" id="PTHR47071:SF2">
    <property type="entry name" value="PROTEIN TRM32"/>
    <property type="match status" value="1"/>
</dbReference>
<dbReference type="Pfam" id="PF14309">
    <property type="entry name" value="DUF4378"/>
    <property type="match status" value="1"/>
</dbReference>